<evidence type="ECO:0000313" key="3">
    <source>
        <dbReference type="Proteomes" id="UP000054217"/>
    </source>
</evidence>
<feature type="region of interest" description="Disordered" evidence="1">
    <location>
        <begin position="274"/>
        <end position="304"/>
    </location>
</feature>
<dbReference type="STRING" id="870435.A0A0C3PBW8"/>
<feature type="compositionally biased region" description="Polar residues" evidence="1">
    <location>
        <begin position="285"/>
        <end position="299"/>
    </location>
</feature>
<feature type="compositionally biased region" description="Basic residues" evidence="1">
    <location>
        <begin position="427"/>
        <end position="461"/>
    </location>
</feature>
<dbReference type="OrthoDB" id="2646238at2759"/>
<dbReference type="InParanoid" id="A0A0C3PBW8"/>
<dbReference type="Proteomes" id="UP000054217">
    <property type="component" value="Unassembled WGS sequence"/>
</dbReference>
<evidence type="ECO:0008006" key="4">
    <source>
        <dbReference type="Google" id="ProtNLM"/>
    </source>
</evidence>
<evidence type="ECO:0000313" key="2">
    <source>
        <dbReference type="EMBL" id="KIO05199.1"/>
    </source>
</evidence>
<name>A0A0C3PBW8_PISTI</name>
<keyword evidence="3" id="KW-1185">Reference proteome</keyword>
<accession>A0A0C3PBW8</accession>
<dbReference type="AlphaFoldDB" id="A0A0C3PBW8"/>
<proteinExistence type="predicted"/>
<feature type="compositionally biased region" description="Low complexity" evidence="1">
    <location>
        <begin position="369"/>
        <end position="378"/>
    </location>
</feature>
<gene>
    <name evidence="2" type="ORF">M404DRAFT_535629</name>
</gene>
<dbReference type="EMBL" id="KN831968">
    <property type="protein sequence ID" value="KIO05199.1"/>
    <property type="molecule type" value="Genomic_DNA"/>
</dbReference>
<evidence type="ECO:0000256" key="1">
    <source>
        <dbReference type="SAM" id="MobiDB-lite"/>
    </source>
</evidence>
<protein>
    <recommendedName>
        <fullName evidence="4">CCHC-type domain-containing protein</fullName>
    </recommendedName>
</protein>
<reference evidence="2 3" key="1">
    <citation type="submission" date="2014-04" db="EMBL/GenBank/DDBJ databases">
        <authorList>
            <consortium name="DOE Joint Genome Institute"/>
            <person name="Kuo A."/>
            <person name="Kohler A."/>
            <person name="Costa M.D."/>
            <person name="Nagy L.G."/>
            <person name="Floudas D."/>
            <person name="Copeland A."/>
            <person name="Barry K.W."/>
            <person name="Cichocki N."/>
            <person name="Veneault-Fourrey C."/>
            <person name="LaButti K."/>
            <person name="Lindquist E.A."/>
            <person name="Lipzen A."/>
            <person name="Lundell T."/>
            <person name="Morin E."/>
            <person name="Murat C."/>
            <person name="Sun H."/>
            <person name="Tunlid A."/>
            <person name="Henrissat B."/>
            <person name="Grigoriev I.V."/>
            <person name="Hibbett D.S."/>
            <person name="Martin F."/>
            <person name="Nordberg H.P."/>
            <person name="Cantor M.N."/>
            <person name="Hua S.X."/>
        </authorList>
    </citation>
    <scope>NUCLEOTIDE SEQUENCE [LARGE SCALE GENOMIC DNA]</scope>
    <source>
        <strain evidence="2 3">Marx 270</strain>
    </source>
</reference>
<feature type="compositionally biased region" description="Low complexity" evidence="1">
    <location>
        <begin position="404"/>
        <end position="426"/>
    </location>
</feature>
<dbReference type="HOGENOM" id="CLU_050409_0_0_1"/>
<reference evidence="3" key="2">
    <citation type="submission" date="2015-01" db="EMBL/GenBank/DDBJ databases">
        <title>Evolutionary Origins and Diversification of the Mycorrhizal Mutualists.</title>
        <authorList>
            <consortium name="DOE Joint Genome Institute"/>
            <consortium name="Mycorrhizal Genomics Consortium"/>
            <person name="Kohler A."/>
            <person name="Kuo A."/>
            <person name="Nagy L.G."/>
            <person name="Floudas D."/>
            <person name="Copeland A."/>
            <person name="Barry K.W."/>
            <person name="Cichocki N."/>
            <person name="Veneault-Fourrey C."/>
            <person name="LaButti K."/>
            <person name="Lindquist E.A."/>
            <person name="Lipzen A."/>
            <person name="Lundell T."/>
            <person name="Morin E."/>
            <person name="Murat C."/>
            <person name="Riley R."/>
            <person name="Ohm R."/>
            <person name="Sun H."/>
            <person name="Tunlid A."/>
            <person name="Henrissat B."/>
            <person name="Grigoriev I.V."/>
            <person name="Hibbett D.S."/>
            <person name="Martin F."/>
        </authorList>
    </citation>
    <scope>NUCLEOTIDE SEQUENCE [LARGE SCALE GENOMIC DNA]</scope>
    <source>
        <strain evidence="3">Marx 270</strain>
    </source>
</reference>
<sequence length="461" mass="51995">MLGLKIPCRGSPEAPSFSGRPEDLRSYFDDIIDFCDRFGLSDGLARIKFALKYAPFESADLWSHLAESSNGDWARFTLEVTQQYPELQEVARNKFYKLRKVLASSDTISISSLGEYYRIFHRFSLSLEKEHGPQPHLTSVFFYGFPPEFRQELLEFHDPPAQTFTLPSLIAAAGRVLALGNGLWKSRKVNSSRAQPSCASDNHSPRRLYSFCFFCGISGHIRAGCHSFKLYLASGKCLLVNGRVVLPTGQEIPREVAGRTLRDRLDNWSSLTSQFETRMGPSPARSLSPTAAPSRSMFDTPSRVPARMSVVSTRSLPTLQLEPVVPDPPAIRSRRSSAERSRSSPHAQPQSRWPCGRGRSPSHRRSRSRSQTQTGSYTRSKDDFIPVQSYTRSSMRYHPRRRSYSYSTNSSLPSSSSLSSSSSSSRSHSRSHSRKAHSHARFKPKRSRSHSRAPRRSRRAR</sequence>
<organism evidence="2 3">
    <name type="scientific">Pisolithus tinctorius Marx 270</name>
    <dbReference type="NCBI Taxonomy" id="870435"/>
    <lineage>
        <taxon>Eukaryota</taxon>
        <taxon>Fungi</taxon>
        <taxon>Dikarya</taxon>
        <taxon>Basidiomycota</taxon>
        <taxon>Agaricomycotina</taxon>
        <taxon>Agaricomycetes</taxon>
        <taxon>Agaricomycetidae</taxon>
        <taxon>Boletales</taxon>
        <taxon>Sclerodermatineae</taxon>
        <taxon>Pisolithaceae</taxon>
        <taxon>Pisolithus</taxon>
    </lineage>
</organism>
<feature type="region of interest" description="Disordered" evidence="1">
    <location>
        <begin position="319"/>
        <end position="461"/>
    </location>
</feature>